<dbReference type="InterPro" id="IPR009827">
    <property type="entry name" value="MatC_N"/>
</dbReference>
<name>A0ABT4DGJ6_FUSSI</name>
<evidence type="ECO:0000313" key="4">
    <source>
        <dbReference type="Proteomes" id="UP001062738"/>
    </source>
</evidence>
<proteinExistence type="predicted"/>
<feature type="transmembrane region" description="Helical" evidence="1">
    <location>
        <begin position="171"/>
        <end position="194"/>
    </location>
</feature>
<feature type="transmembrane region" description="Helical" evidence="1">
    <location>
        <begin position="134"/>
        <end position="159"/>
    </location>
</feature>
<feature type="transmembrane region" description="Helical" evidence="1">
    <location>
        <begin position="82"/>
        <end position="104"/>
    </location>
</feature>
<dbReference type="Proteomes" id="UP001062738">
    <property type="component" value="Unassembled WGS sequence"/>
</dbReference>
<dbReference type="RefSeq" id="WP_265151823.1">
    <property type="nucleotide sequence ID" value="NZ_JAOXXL010000007.1"/>
</dbReference>
<organism evidence="3 4">
    <name type="scientific">Fusobacterium simiae</name>
    <dbReference type="NCBI Taxonomy" id="855"/>
    <lineage>
        <taxon>Bacteria</taxon>
        <taxon>Fusobacteriati</taxon>
        <taxon>Fusobacteriota</taxon>
        <taxon>Fusobacteriia</taxon>
        <taxon>Fusobacteriales</taxon>
        <taxon>Fusobacteriaceae</taxon>
        <taxon>Fusobacterium</taxon>
    </lineage>
</organism>
<feature type="transmembrane region" description="Helical" evidence="1">
    <location>
        <begin position="349"/>
        <end position="372"/>
    </location>
</feature>
<feature type="transmembrane region" description="Helical" evidence="1">
    <location>
        <begin position="263"/>
        <end position="281"/>
    </location>
</feature>
<accession>A0ABT4DGJ6</accession>
<feature type="transmembrane region" description="Helical" evidence="1">
    <location>
        <begin position="302"/>
        <end position="329"/>
    </location>
</feature>
<feature type="transmembrane region" description="Helical" evidence="1">
    <location>
        <begin position="220"/>
        <end position="251"/>
    </location>
</feature>
<protein>
    <submittedName>
        <fullName evidence="3">SLC13 family permease</fullName>
    </submittedName>
</protein>
<dbReference type="EMBL" id="JAOXXL010000007">
    <property type="protein sequence ID" value="MCY7007730.1"/>
    <property type="molecule type" value="Genomic_DNA"/>
</dbReference>
<sequence length="417" mass="44469">MELQIISLLFLIFAIVIGFVKKINVGLVALGVALPLSMIGKIKPNVIFSGFPSKLFLTLLGTMFFFSILQENKTLEILSKKVVLLVGKRAYLVPIIIYIISYFLSAAGPGAISVQSIMVILAVSLAVEMKISIILMGALSILGAVGGTTSPIALTGIIVADLTSNMEVPQVVNSVFLGVSLANFICAIILYVFLKGYKIKIDIKATNENLKFNREQKISLVSLLFLIIVVVGFQYDVGLVSFFLSIILILLKVGDEKAAIKKIPWGVLILISGVSVLMNVTKTMGGIDLLADILSSMMNDKTAPSIIGLTAGLMSWFSSANGVVFPTLIPTVSKIVADIGGNISAIELIIAIVGGATVAGISPLSTGGSLILAAYSQETDSTEKDEQNLFAKLFITSFFVVIIITIFAFLGIFKIFS</sequence>
<comment type="caution">
    <text evidence="3">The sequence shown here is derived from an EMBL/GenBank/DDBJ whole genome shotgun (WGS) entry which is preliminary data.</text>
</comment>
<gene>
    <name evidence="3" type="ORF">OCK72_03565</name>
</gene>
<evidence type="ECO:0000259" key="2">
    <source>
        <dbReference type="Pfam" id="PF07158"/>
    </source>
</evidence>
<keyword evidence="1" id="KW-1133">Transmembrane helix</keyword>
<feature type="transmembrane region" description="Helical" evidence="1">
    <location>
        <begin position="7"/>
        <end position="34"/>
    </location>
</feature>
<keyword evidence="1" id="KW-0812">Transmembrane</keyword>
<feature type="domain" description="Dicarboxylate carrier MatC N-terminal" evidence="2">
    <location>
        <begin position="1"/>
        <end position="147"/>
    </location>
</feature>
<evidence type="ECO:0000313" key="3">
    <source>
        <dbReference type="EMBL" id="MCY7007730.1"/>
    </source>
</evidence>
<reference evidence="3" key="1">
    <citation type="submission" date="2022-09" db="EMBL/GenBank/DDBJ databases">
        <authorList>
            <person name="Zoaiter M."/>
        </authorList>
    </citation>
    <scope>NUCLEOTIDE SEQUENCE</scope>
    <source>
        <strain evidence="3">DSM 19848</strain>
    </source>
</reference>
<keyword evidence="4" id="KW-1185">Reference proteome</keyword>
<feature type="transmembrane region" description="Helical" evidence="1">
    <location>
        <begin position="393"/>
        <end position="416"/>
    </location>
</feature>
<dbReference type="Pfam" id="PF07158">
    <property type="entry name" value="MatC_N"/>
    <property type="match status" value="1"/>
</dbReference>
<keyword evidence="1" id="KW-0472">Membrane</keyword>
<feature type="transmembrane region" description="Helical" evidence="1">
    <location>
        <begin position="46"/>
        <end position="70"/>
    </location>
</feature>
<evidence type="ECO:0000256" key="1">
    <source>
        <dbReference type="SAM" id="Phobius"/>
    </source>
</evidence>